<evidence type="ECO:0000256" key="1">
    <source>
        <dbReference type="ARBA" id="ARBA00009481"/>
    </source>
</evidence>
<dbReference type="HOGENOM" id="CLU_009583_1_0_5"/>
<dbReference type="STRING" id="1123069.ruthe_01178"/>
<organism evidence="5 6">
    <name type="scientific">Rubellimicrobium thermophilum DSM 16684</name>
    <dbReference type="NCBI Taxonomy" id="1123069"/>
    <lineage>
        <taxon>Bacteria</taxon>
        <taxon>Pseudomonadati</taxon>
        <taxon>Pseudomonadota</taxon>
        <taxon>Alphaproteobacteria</taxon>
        <taxon>Rhodobacterales</taxon>
        <taxon>Roseobacteraceae</taxon>
        <taxon>Rubellimicrobium</taxon>
    </lineage>
</organism>
<dbReference type="PATRIC" id="fig|1123069.3.peg.1148"/>
<dbReference type="RefSeq" id="WP_021097271.1">
    <property type="nucleotide sequence ID" value="NZ_KE557320.1"/>
</dbReference>
<dbReference type="PANTHER" id="PTHR12526:SF640">
    <property type="entry name" value="COLANIC ACID BIOSYNTHESIS GLYCOSYLTRANSFERASE WCAL-RELATED"/>
    <property type="match status" value="1"/>
</dbReference>
<dbReference type="OrthoDB" id="5490290at2"/>
<name>S9R306_9RHOB</name>
<dbReference type="InterPro" id="IPR001296">
    <property type="entry name" value="Glyco_trans_1"/>
</dbReference>
<evidence type="ECO:0000256" key="2">
    <source>
        <dbReference type="ARBA" id="ARBA00022676"/>
    </source>
</evidence>
<dbReference type="EC" id="2.4.1.-" evidence="5"/>
<accession>S9R306</accession>
<dbReference type="CDD" id="cd03801">
    <property type="entry name" value="GT4_PimA-like"/>
    <property type="match status" value="1"/>
</dbReference>
<evidence type="ECO:0000256" key="3">
    <source>
        <dbReference type="ARBA" id="ARBA00022679"/>
    </source>
</evidence>
<sequence>MRDFVDPAGIEVIAPNFKRRHSGVTSTVLRLLPIQARTIRIAAAGPRLPADIPRIRLRDLLTMSRSGPGGSGTPRIWHARRNTEMLGGLLLRTLLRKRLRLLFTSAAQRRHSRYTRWLIRQMDAVVATSSRSGAFLEVPHRVILHGVDTDLFSPAPDRAALRREMGLDPGAFLIGCFGRLRPQKGTDLLTEALIAVLPARPDVQALFMGGVTPDQAAFVEGLKARVRAAGLKDRIRFLPEDRGWDIARWYRVLDLYVTAPRVEGFGLTPLEAMACGVPVIASRAGAFEDIIADGRTGRLIPAGDGPALAEALAEALDDRDMLARWAAAARPHVLAHHRIEAEAEALNALYRDLIGR</sequence>
<comment type="caution">
    <text evidence="5">The sequence shown here is derived from an EMBL/GenBank/DDBJ whole genome shotgun (WGS) entry which is preliminary data.</text>
</comment>
<reference evidence="5 6" key="1">
    <citation type="journal article" date="2013" name="Stand. Genomic Sci.">
        <title>Genome sequence of the reddish-pigmented Rubellimicrobium thermophilum type strain (DSM 16684(T)), a member of the Roseobacter clade.</title>
        <authorList>
            <person name="Fiebig A."/>
            <person name="Riedel T."/>
            <person name="Gronow S."/>
            <person name="Petersen J."/>
            <person name="Klenk H.P."/>
            <person name="Goker M."/>
        </authorList>
    </citation>
    <scope>NUCLEOTIDE SEQUENCE [LARGE SCALE GENOMIC DNA]</scope>
    <source>
        <strain evidence="5 6">DSM 16684</strain>
    </source>
</reference>
<proteinExistence type="inferred from homology"/>
<dbReference type="SUPFAM" id="SSF53756">
    <property type="entry name" value="UDP-Glycosyltransferase/glycogen phosphorylase"/>
    <property type="match status" value="1"/>
</dbReference>
<dbReference type="PANTHER" id="PTHR12526">
    <property type="entry name" value="GLYCOSYLTRANSFERASE"/>
    <property type="match status" value="1"/>
</dbReference>
<dbReference type="EMBL" id="AOLV01000010">
    <property type="protein sequence ID" value="EPX86363.1"/>
    <property type="molecule type" value="Genomic_DNA"/>
</dbReference>
<gene>
    <name evidence="5" type="ORF">ruthe_01178</name>
</gene>
<keyword evidence="2 5" id="KW-0328">Glycosyltransferase</keyword>
<dbReference type="Pfam" id="PF00534">
    <property type="entry name" value="Glycos_transf_1"/>
    <property type="match status" value="1"/>
</dbReference>
<comment type="similarity">
    <text evidence="1">Belongs to the glycosyltransferase group 1 family. Glycosyltransferase 4 subfamily.</text>
</comment>
<protein>
    <submittedName>
        <fullName evidence="5">Glycosyltransferase</fullName>
        <ecNumber evidence="5">2.4.1.-</ecNumber>
    </submittedName>
</protein>
<keyword evidence="3 5" id="KW-0808">Transferase</keyword>
<evidence type="ECO:0000313" key="6">
    <source>
        <dbReference type="Proteomes" id="UP000015346"/>
    </source>
</evidence>
<evidence type="ECO:0000313" key="5">
    <source>
        <dbReference type="EMBL" id="EPX86363.1"/>
    </source>
</evidence>
<dbReference type="GO" id="GO:0016757">
    <property type="term" value="F:glycosyltransferase activity"/>
    <property type="evidence" value="ECO:0007669"/>
    <property type="project" value="UniProtKB-KW"/>
</dbReference>
<evidence type="ECO:0000259" key="4">
    <source>
        <dbReference type="Pfam" id="PF00534"/>
    </source>
</evidence>
<dbReference type="AlphaFoldDB" id="S9R306"/>
<dbReference type="Gene3D" id="3.40.50.2000">
    <property type="entry name" value="Glycogen Phosphorylase B"/>
    <property type="match status" value="2"/>
</dbReference>
<feature type="domain" description="Glycosyl transferase family 1" evidence="4">
    <location>
        <begin position="158"/>
        <end position="330"/>
    </location>
</feature>
<keyword evidence="6" id="KW-1185">Reference proteome</keyword>
<dbReference type="Proteomes" id="UP000015346">
    <property type="component" value="Unassembled WGS sequence"/>
</dbReference>